<feature type="domain" description="N-acetyltransferase" evidence="1">
    <location>
        <begin position="4"/>
        <end position="150"/>
    </location>
</feature>
<sequence>MPSIIVRPMQPEDAGGFYDVRALTYNNGDPVPEERRVFKHTRPFAALSDGEVAGAFVTLDLTCTRGKATLRCVGVAGVAVYPHRRKGGIGTTMMKWLIRQLREEGIPVASLYAFREPFYRRAGYEVAGKRLKIVCPTPRFPKVAHDLPIRRLTPADWEQLNPCYEAFAHARSGLSLRTEKLWERVLGENRPLTIYAAGDPVEAYAVVSHNVDFWSTDHISDVAWSTLEGYRALLDTFAGIGINKTALSWFEPSDSPFFAQYLDQGVQVTADRPVMFRVCDVPLALRSLHTEESGEFTIRVVDDVVPENEGPWRVAFRPGEVVVEPADTAELTLDVRPFAQAFLGEPSLADLARLGLVTVGNAAALKAAQRLMPPSPVICADFF</sequence>
<evidence type="ECO:0000313" key="2">
    <source>
        <dbReference type="EMBL" id="AIE88084.1"/>
    </source>
</evidence>
<dbReference type="PANTHER" id="PTHR37817:SF1">
    <property type="entry name" value="N-ACETYLTRANSFERASE EIS"/>
    <property type="match status" value="1"/>
</dbReference>
<dbReference type="EMBL" id="CP007139">
    <property type="protein sequence ID" value="AIE88084.1"/>
    <property type="molecule type" value="Genomic_DNA"/>
</dbReference>
<keyword evidence="3" id="KW-1185">Reference proteome</keyword>
<dbReference type="SUPFAM" id="SSF55718">
    <property type="entry name" value="SCP-like"/>
    <property type="match status" value="1"/>
</dbReference>
<dbReference type="Gene3D" id="3.40.630.30">
    <property type="match status" value="2"/>
</dbReference>
<evidence type="ECO:0000313" key="3">
    <source>
        <dbReference type="Proteomes" id="UP000027982"/>
    </source>
</evidence>
<dbReference type="InterPro" id="IPR051554">
    <property type="entry name" value="Acetyltransferase_Eis"/>
</dbReference>
<protein>
    <submittedName>
        <fullName evidence="2">GCN5-like N-acetyltransferase</fullName>
    </submittedName>
</protein>
<evidence type="ECO:0000259" key="1">
    <source>
        <dbReference type="PROSITE" id="PS51186"/>
    </source>
</evidence>
<dbReference type="KEGG" id="fgi:OP10G_4716"/>
<proteinExistence type="predicted"/>
<dbReference type="HOGENOM" id="CLU_050659_1_1_0"/>
<dbReference type="Gene3D" id="3.30.1050.10">
    <property type="entry name" value="SCP2 sterol-binding domain"/>
    <property type="match status" value="1"/>
</dbReference>
<organism evidence="2 3">
    <name type="scientific">Fimbriimonas ginsengisoli Gsoil 348</name>
    <dbReference type="NCBI Taxonomy" id="661478"/>
    <lineage>
        <taxon>Bacteria</taxon>
        <taxon>Bacillati</taxon>
        <taxon>Armatimonadota</taxon>
        <taxon>Fimbriimonadia</taxon>
        <taxon>Fimbriimonadales</taxon>
        <taxon>Fimbriimonadaceae</taxon>
        <taxon>Fimbriimonas</taxon>
    </lineage>
</organism>
<dbReference type="eggNOG" id="COG4552">
    <property type="taxonomic scope" value="Bacteria"/>
</dbReference>
<dbReference type="RefSeq" id="WP_025228050.1">
    <property type="nucleotide sequence ID" value="NZ_CP007139.1"/>
</dbReference>
<dbReference type="Pfam" id="PF13530">
    <property type="entry name" value="SCP2_2"/>
    <property type="match status" value="1"/>
</dbReference>
<dbReference type="OrthoDB" id="3498897at2"/>
<dbReference type="InterPro" id="IPR036527">
    <property type="entry name" value="SCP2_sterol-bd_dom_sf"/>
</dbReference>
<dbReference type="Proteomes" id="UP000027982">
    <property type="component" value="Chromosome"/>
</dbReference>
<dbReference type="CDD" id="cd04301">
    <property type="entry name" value="NAT_SF"/>
    <property type="match status" value="1"/>
</dbReference>
<dbReference type="InterPro" id="IPR016181">
    <property type="entry name" value="Acyl_CoA_acyltransferase"/>
</dbReference>
<dbReference type="GO" id="GO:0034069">
    <property type="term" value="F:aminoglycoside N-acetyltransferase activity"/>
    <property type="evidence" value="ECO:0007669"/>
    <property type="project" value="TreeGrafter"/>
</dbReference>
<keyword evidence="2" id="KW-0808">Transferase</keyword>
<dbReference type="AlphaFoldDB" id="A0A068NZ75"/>
<accession>A0A068NZ75</accession>
<dbReference type="Pfam" id="PF13527">
    <property type="entry name" value="Acetyltransf_9"/>
    <property type="match status" value="1"/>
</dbReference>
<dbReference type="PANTHER" id="PTHR37817">
    <property type="entry name" value="N-ACETYLTRANSFERASE EIS"/>
    <property type="match status" value="1"/>
</dbReference>
<dbReference type="GO" id="GO:0030649">
    <property type="term" value="P:aminoglycoside antibiotic catabolic process"/>
    <property type="evidence" value="ECO:0007669"/>
    <property type="project" value="TreeGrafter"/>
</dbReference>
<dbReference type="InterPro" id="IPR025559">
    <property type="entry name" value="Eis_dom"/>
</dbReference>
<reference evidence="2 3" key="1">
    <citation type="journal article" date="2014" name="PLoS ONE">
        <title>The first complete genome sequence of the class fimbriimonadia in the phylum armatimonadetes.</title>
        <authorList>
            <person name="Hu Z.Y."/>
            <person name="Wang Y.Z."/>
            <person name="Im W.T."/>
            <person name="Wang S.Y."/>
            <person name="Zhao G.P."/>
            <person name="Zheng H.J."/>
            <person name="Quan Z.X."/>
        </authorList>
    </citation>
    <scope>NUCLEOTIDE SEQUENCE [LARGE SCALE GENOMIC DNA]</scope>
    <source>
        <strain evidence="2">Gsoil 348</strain>
    </source>
</reference>
<dbReference type="PROSITE" id="PS51186">
    <property type="entry name" value="GNAT"/>
    <property type="match status" value="1"/>
</dbReference>
<dbReference type="STRING" id="661478.OP10G_4716"/>
<dbReference type="SUPFAM" id="SSF55729">
    <property type="entry name" value="Acyl-CoA N-acyltransferases (Nat)"/>
    <property type="match status" value="1"/>
</dbReference>
<dbReference type="InterPro" id="IPR000182">
    <property type="entry name" value="GNAT_dom"/>
</dbReference>
<gene>
    <name evidence="2" type="ORF">OP10G_4716</name>
</gene>
<name>A0A068NZ75_FIMGI</name>